<protein>
    <recommendedName>
        <fullName evidence="2">Beta-galactosidase trimerisation domain-containing protein</fullName>
    </recommendedName>
</protein>
<reference evidence="1" key="1">
    <citation type="submission" date="2019-11" db="EMBL/GenBank/DDBJ databases">
        <authorList>
            <person name="Feng L."/>
        </authorList>
    </citation>
    <scope>NUCLEOTIDE SEQUENCE</scope>
    <source>
        <strain evidence="1">CTertiumLFYP3</strain>
    </source>
</reference>
<evidence type="ECO:0008006" key="2">
    <source>
        <dbReference type="Google" id="ProtNLM"/>
    </source>
</evidence>
<accession>A0A6N3G8H2</accession>
<organism evidence="1">
    <name type="scientific">Clostridium tertium</name>
    <dbReference type="NCBI Taxonomy" id="1559"/>
    <lineage>
        <taxon>Bacteria</taxon>
        <taxon>Bacillati</taxon>
        <taxon>Bacillota</taxon>
        <taxon>Clostridia</taxon>
        <taxon>Eubacteriales</taxon>
        <taxon>Clostridiaceae</taxon>
        <taxon>Clostridium</taxon>
    </lineage>
</organism>
<dbReference type="AlphaFoldDB" id="A0A6N3G8H2"/>
<gene>
    <name evidence="1" type="ORF">CTLFYP3_03069</name>
</gene>
<evidence type="ECO:0000313" key="1">
    <source>
        <dbReference type="EMBL" id="VYU60546.1"/>
    </source>
</evidence>
<sequence>MENFREITLEMSLKPFKVNEERYIESICCNLFEQWKPLVKDSDTICVLLWIGDGSEILEYSGEENKKIEWAKYIGRANEFHGDWDEKKDPDKLSPHARRYLYIDNPPEFTYGDIKSIISKLKIIGKRITGKNIKIGATFDPGPEFAVSEFKYSRHPEICTAGTMGDKSFAVSYETLHRDTFKYKAYPNGIEEGTPFATFLGKQSNEFLKDMNFDYIWFSNGFGFGAENWATTGALFDGEKFCEDLESVQEVKEKTLNFWRLFREGCPNYEVQTRGTNLSIGIDFATDGVATKEIYNGDFNIVPPPNSPWAALDKNFGLELSGYMSRIAELPKDRGYMYRFYLHDPWWVNSPWFDRYEGEPHDIYLPMAISRVSDDMKIETPRYLNLLTVDTSFGEMPEEAVNTITPHILKAQKIKPDKVAPIVWVYPFNEYQNIDKYDGKYNLQKGFFEDWYITSAINGGLPISTVVSTEIFAKHINNNVKIYNGSVLVVPVPYSNSIFEEALIKYIKDGGKVIIYGSLTKASNKILELLNIKIVEGISEDLTVYNKLFNDFITERKSDKIHHNIHLSDGYIDTVIKEKDDKSVVFSTVTDGKSERVSGICRDIGGRVIWLRGSNPNKLKEGSNLLVPYSPELYFNSALELRYALKYFDYHIEFEKKNINSNLPALTIHRNNNAFMFSGYFPDTTVAVKLKFPLGVPILIGHEVYIEEGYGIYNFPRSFNRECRVFVKQAENGPISMSEYGPVSMVMKRRVLLEGLKNATVYVFPEEGKEFKCELLMNSTKPNIVGEEINYELIDTEWGKAYRIENVSGHIMYSTEFDSVNYLEKRRKNNE</sequence>
<name>A0A6N3G8H2_9CLOT</name>
<dbReference type="RefSeq" id="WP_156627526.1">
    <property type="nucleotide sequence ID" value="NZ_CACRTO010000046.1"/>
</dbReference>
<proteinExistence type="predicted"/>
<dbReference type="EMBL" id="CACRTO010000046">
    <property type="protein sequence ID" value="VYU60546.1"/>
    <property type="molecule type" value="Genomic_DNA"/>
</dbReference>